<feature type="region of interest" description="Disordered" evidence="2">
    <location>
        <begin position="1330"/>
        <end position="1356"/>
    </location>
</feature>
<evidence type="ECO:0000256" key="2">
    <source>
        <dbReference type="SAM" id="MobiDB-lite"/>
    </source>
</evidence>
<protein>
    <submittedName>
        <fullName evidence="5">SBF1</fullName>
    </submittedName>
</protein>
<feature type="region of interest" description="Disordered" evidence="2">
    <location>
        <begin position="1189"/>
        <end position="1215"/>
    </location>
</feature>
<dbReference type="InterPro" id="IPR005112">
    <property type="entry name" value="dDENN_dom"/>
</dbReference>
<feature type="domain" description="UDENN" evidence="3">
    <location>
        <begin position="1"/>
        <end position="439"/>
    </location>
</feature>
<dbReference type="PANTHER" id="PTHR10807">
    <property type="entry name" value="MYOTUBULARIN-RELATED"/>
    <property type="match status" value="1"/>
</dbReference>
<dbReference type="InterPro" id="IPR022096">
    <property type="entry name" value="SBF1/SBF2"/>
</dbReference>
<dbReference type="Gene3D" id="3.40.50.11500">
    <property type="match status" value="1"/>
</dbReference>
<dbReference type="SMART" id="SM00801">
    <property type="entry name" value="dDENN"/>
    <property type="match status" value="1"/>
</dbReference>
<accession>A0ABY6LJL0</accession>
<dbReference type="Gene3D" id="3.30.450.200">
    <property type="match status" value="1"/>
</dbReference>
<dbReference type="SUPFAM" id="SSF52799">
    <property type="entry name" value="(Phosphotyrosine protein) phosphatases II"/>
    <property type="match status" value="1"/>
</dbReference>
<dbReference type="Proteomes" id="UP001235939">
    <property type="component" value="Chromosome 20"/>
</dbReference>
<evidence type="ECO:0000259" key="3">
    <source>
        <dbReference type="PROSITE" id="PS50211"/>
    </source>
</evidence>
<keyword evidence="6" id="KW-1185">Reference proteome</keyword>
<evidence type="ECO:0000313" key="6">
    <source>
        <dbReference type="Proteomes" id="UP001235939"/>
    </source>
</evidence>
<evidence type="ECO:0000313" key="5">
    <source>
        <dbReference type="EMBL" id="UYV81389.1"/>
    </source>
</evidence>
<proteinExistence type="inferred from homology"/>
<evidence type="ECO:0000259" key="4">
    <source>
        <dbReference type="PROSITE" id="PS51339"/>
    </source>
</evidence>
<dbReference type="PROSITE" id="PS50211">
    <property type="entry name" value="DENN"/>
    <property type="match status" value="1"/>
</dbReference>
<dbReference type="Pfam" id="PF02893">
    <property type="entry name" value="GRAM"/>
    <property type="match status" value="1"/>
</dbReference>
<sequence length="1956" mass="218252">MKVTTYVTITAFCQPLGWCLSLARQQPSFFVSVLTDIDANRHYCACLSFNEPVAITRLSSDEEEEPLEVSTPPVSHHHSIMYAPKCLVLVSRLHYFEAFKNCLGILYTVYIDTLPVQMETLVGNLLGCVQVPPPAAPNMEYKHCSSCIPGLGALTGYYPPGQLSPGGPQVRYSIGAGDRQALQPPLSPSVPVTGHTVYQLFLQLGIHNAVTLFCAAMTEQKVLFHSRSYSRLANACQALTALMYPFKYSHVYIPILPASLLEVLSTPTPFLMGIHSSLREDTLDLLDVVVVDLDRGALTVPESLSIPQPPAPVQSQLTQHLCLVLRPDLEIADDAFPSSLPSQSPPAMLSFLVLPLNLTDGVQDKEIRAIFLRMFAQLLQGYRWCLTLTRINPRPHITFHKAAFLGRRNLADNDFTVKLLDCMFFNTFVAERGPPYRVFDIFDELYATMTEVMKTEARSPETVLEHIKDLSNVLYLNVSPLDVVRQWVIELSVQENPNPQPYVQKLPRPTEGAFTRIHQPAFPTLDPAIVGEYLNDGMAKNNFKMRLQGLRPQQPRVVPPGPPLPALQDSSARRLEVLRSCVACIFDNKIQDARKSCPAVVRALKSQAARLALAQELACRVSGNKAVLEHQQFDLVVRLLNCALQDDSVMDEHGVAASILPLAMAFCRVTPSGILHLWLCGVQKLCTGVIQFAYTCLQDHAVWANQQFWEAAFYQDVQRDIQALYQQSPARDPTWGTGRKGLRPTALEIAAEQMRLWCGLPSERQLELANNEESTVFSQAIHYANRMVALRVPLDCGRRGGGEGQRGSSLMDGTESLSNMTTPSLAEDTDSLGAESGFEDDSTELSTAVVRFISRFVDKVCTESGVTEEHIKSLHQMIPGKCVPGVVAMQLETLEAVHRESKRLPPIMKPKITLPVLLQGEEPLMAGLRVYLAADGRDDNTSTSLLPAEGALFLTNYRVIFKGTPCDPFEAMSLIKRCPCDVPAYQQVVVRSFPVATLTREKRINVQYLPQVDQFLQEGMQLRSSTFQVPARTLMKVAFDEEVSGEEVESLRKILNRVHAPPSVFHFFSFSGHLAIPPTPRHKHKEKNSTLKIPLQEYGGAVSSVLMLECSKGFHVRNSLKLQADFPQMHLIQAKMCSGAAGTKPVFTNGMMCRGIAKKTLLKTAMKAGFKPKPSTRNKHKYILQHGDSRTLPIGGTRSPTERAEDGNTGLREESPPLDFKTLEKLLERSYCRDYLRLKLNTTPNGTSSKPKPTSSGFRISSVNSNYSVCRSYPALVVVPQSISDESLRRLSKCYRHCRFPCVTWRHPNTEALLLRGASFHGKGVMGMFKGHPTSSSASAQHHHHHPNSSESSAQLEQERLVAAVANATVRNQGANLHDSTLSITSLVLGSGGGPLLDNFPTLATPDLARRSAFQRAVSTLRASGGKGPIARWSRPPTDVPHTLPRVALYIFGEKAQVKNIKSDNFPNCDFIPVDLYEVRGIKTSFKKLQRACVPSNSAAEEDQSFFRALESSEWFSQCIMQVAGAVVDLLDVQGSSVMVCLEDGWDFTTQVVSIAQLCLDPYYRTFEGFRILIEKEWLAFGHRFTHRANHLANLAGGFAPIFLQFLDVVHQIHHQFPMSFEFNQYYLKFVAYHYVSCRFRTFLLDCEGERAESGWLAEDYRRQRLCDPQVPGCQEEEGSTLGPSFWDYVERLWARSPIFYNVWYLNNMEDAKYGRETRGNVVSEQAGQVLRPASHLAALRLWDYYTGEELAHGPSYDLEVVAGERQREAEQEAADGKRAQSRRVVTSHYDCMPDLQPHAFSRLLETVETLQVELGHLPQKWQLVLDKCDLPCPLSRVVGQRQASLNTQLVRWHGRSLHKRSTLEILVRGKMVGDVAAATSQQVYSHPHRFDKFSFTTLSYCDHCYNLLWTPVRTGNNSHCTIPHSYSIATIATTCSGPQSAQVTTPIVQSPILTL</sequence>
<dbReference type="Pfam" id="PF12335">
    <property type="entry name" value="SBF2"/>
    <property type="match status" value="1"/>
</dbReference>
<dbReference type="InterPro" id="IPR030564">
    <property type="entry name" value="Myotubularin"/>
</dbReference>
<dbReference type="Pfam" id="PF06602">
    <property type="entry name" value="Myotub-related"/>
    <property type="match status" value="1"/>
</dbReference>
<dbReference type="CDD" id="cd14534">
    <property type="entry name" value="PTP-MTMR5-like"/>
    <property type="match status" value="1"/>
</dbReference>
<dbReference type="InterPro" id="IPR005113">
    <property type="entry name" value="uDENN_dom"/>
</dbReference>
<dbReference type="InterPro" id="IPR029021">
    <property type="entry name" value="Prot-tyrosine_phosphatase-like"/>
</dbReference>
<evidence type="ECO:0000256" key="1">
    <source>
        <dbReference type="ARBA" id="ARBA00007471"/>
    </source>
</evidence>
<reference evidence="5 6" key="1">
    <citation type="submission" date="2022-01" db="EMBL/GenBank/DDBJ databases">
        <title>A chromosomal length assembly of Cordylochernes scorpioides.</title>
        <authorList>
            <person name="Zeh D."/>
            <person name="Zeh J."/>
        </authorList>
    </citation>
    <scope>NUCLEOTIDE SEQUENCE [LARGE SCALE GENOMIC DNA]</scope>
    <source>
        <strain evidence="5">IN4F17</strain>
        <tissue evidence="5">Whole Body</tissue>
    </source>
</reference>
<dbReference type="SMART" id="SM00799">
    <property type="entry name" value="DENN"/>
    <property type="match status" value="1"/>
</dbReference>
<dbReference type="Pfam" id="PF03456">
    <property type="entry name" value="uDENN"/>
    <property type="match status" value="1"/>
</dbReference>
<dbReference type="InterPro" id="IPR010569">
    <property type="entry name" value="Myotubularin-like_Pase_dom"/>
</dbReference>
<dbReference type="InterPro" id="IPR037516">
    <property type="entry name" value="Tripartite_DENN"/>
</dbReference>
<dbReference type="SMART" id="SM00568">
    <property type="entry name" value="GRAM"/>
    <property type="match status" value="1"/>
</dbReference>
<comment type="similarity">
    <text evidence="1">Belongs to the protein-tyrosine phosphatase family. Non-receptor class myotubularin subfamily.</text>
</comment>
<dbReference type="PROSITE" id="PS51339">
    <property type="entry name" value="PPASE_MYOTUBULARIN"/>
    <property type="match status" value="1"/>
</dbReference>
<dbReference type="InterPro" id="IPR046349">
    <property type="entry name" value="C1-like_sf"/>
</dbReference>
<feature type="domain" description="Myotubularin phosphatase" evidence="4">
    <location>
        <begin position="1210"/>
        <end position="1747"/>
    </location>
</feature>
<dbReference type="SUPFAM" id="SSF57889">
    <property type="entry name" value="Cysteine-rich domain"/>
    <property type="match status" value="1"/>
</dbReference>
<dbReference type="EMBL" id="CP092882">
    <property type="protein sequence ID" value="UYV81389.1"/>
    <property type="molecule type" value="Genomic_DNA"/>
</dbReference>
<feature type="region of interest" description="Disordered" evidence="2">
    <location>
        <begin position="799"/>
        <end position="839"/>
    </location>
</feature>
<dbReference type="Pfam" id="PF02141">
    <property type="entry name" value="DENN"/>
    <property type="match status" value="2"/>
</dbReference>
<dbReference type="InterPro" id="IPR001194">
    <property type="entry name" value="cDENN_dom"/>
</dbReference>
<feature type="compositionally biased region" description="Basic and acidic residues" evidence="2">
    <location>
        <begin position="1200"/>
        <end position="1215"/>
    </location>
</feature>
<name>A0ABY6LJL0_9ARAC</name>
<dbReference type="InterPro" id="IPR004182">
    <property type="entry name" value="GRAM"/>
</dbReference>
<feature type="compositionally biased region" description="Polar residues" evidence="2">
    <location>
        <begin position="815"/>
        <end position="824"/>
    </location>
</feature>
<dbReference type="Gene3D" id="3.30.60.20">
    <property type="match status" value="1"/>
</dbReference>
<dbReference type="InterPro" id="IPR043153">
    <property type="entry name" value="DENN_C"/>
</dbReference>
<organism evidence="5 6">
    <name type="scientific">Cordylochernes scorpioides</name>
    <dbReference type="NCBI Taxonomy" id="51811"/>
    <lineage>
        <taxon>Eukaryota</taxon>
        <taxon>Metazoa</taxon>
        <taxon>Ecdysozoa</taxon>
        <taxon>Arthropoda</taxon>
        <taxon>Chelicerata</taxon>
        <taxon>Arachnida</taxon>
        <taxon>Pseudoscorpiones</taxon>
        <taxon>Cheliferoidea</taxon>
        <taxon>Chernetidae</taxon>
        <taxon>Cordylochernes</taxon>
    </lineage>
</organism>
<gene>
    <name evidence="5" type="ORF">LAZ67_20001020</name>
</gene>
<dbReference type="PANTHER" id="PTHR10807:SF109">
    <property type="entry name" value="SET DOMAIN BINDING FACTOR, ISOFORM A"/>
    <property type="match status" value="1"/>
</dbReference>